<reference evidence="2" key="1">
    <citation type="submission" date="2016-09" db="EMBL/GenBank/DDBJ databases">
        <authorList>
            <person name="Greninger A.L."/>
            <person name="Jerome K.R."/>
            <person name="Mcnair B."/>
            <person name="Wallis C."/>
            <person name="Fang F."/>
        </authorList>
    </citation>
    <scope>NUCLEOTIDE SEQUENCE [LARGE SCALE GENOMIC DNA]</scope>
    <source>
        <strain evidence="2">M7</strain>
    </source>
</reference>
<protein>
    <recommendedName>
        <fullName evidence="3">HNH endonuclease</fullName>
    </recommendedName>
</protein>
<gene>
    <name evidence="1" type="ORF">BHQ17_27645</name>
</gene>
<dbReference type="AlphaFoldDB" id="A0A1E3R380"/>
<dbReference type="Proteomes" id="UP000094243">
    <property type="component" value="Unassembled WGS sequence"/>
</dbReference>
<dbReference type="InterPro" id="IPR003615">
    <property type="entry name" value="HNH_nuc"/>
</dbReference>
<evidence type="ECO:0000313" key="1">
    <source>
        <dbReference type="EMBL" id="ODQ84333.1"/>
    </source>
</evidence>
<keyword evidence="2" id="KW-1185">Reference proteome</keyword>
<evidence type="ECO:0008006" key="3">
    <source>
        <dbReference type="Google" id="ProtNLM"/>
    </source>
</evidence>
<comment type="caution">
    <text evidence="1">The sequence shown here is derived from an EMBL/GenBank/DDBJ whole genome shotgun (WGS) entry which is preliminary data.</text>
</comment>
<name>A0A1E3R380_9MYCO</name>
<sequence>MEPYSATQEHDPSNITLLCSKHHDEKTKGLLPITSVRAANDEPHNLTTGTSDAYLLHFSGASAEIDVGSNITFTNGHETAAVMIDGVPLVGFRFEDGSCLLSLLIFNRQNEPILQVVDNELVYSTSPWDVEFVGKTLTIRTAQRDIAIEIRFEPPNRVAVKRGAFLLNGVELYVRPEYALLVNNRGLFQRNTAFGCLVNLNLGFDTRNLGAAVRWSSIPRYGVDRAAALEWAHQKVSFEP</sequence>
<accession>A0A1E3R380</accession>
<evidence type="ECO:0000313" key="2">
    <source>
        <dbReference type="Proteomes" id="UP000094243"/>
    </source>
</evidence>
<proteinExistence type="predicted"/>
<dbReference type="CDD" id="cd00085">
    <property type="entry name" value="HNHc"/>
    <property type="match status" value="1"/>
</dbReference>
<dbReference type="EMBL" id="MIGZ01000298">
    <property type="protein sequence ID" value="ODQ84333.1"/>
    <property type="molecule type" value="Genomic_DNA"/>
</dbReference>
<organism evidence="1 2">
    <name type="scientific">Mycolicibacterium holsaticum</name>
    <dbReference type="NCBI Taxonomy" id="152142"/>
    <lineage>
        <taxon>Bacteria</taxon>
        <taxon>Bacillati</taxon>
        <taxon>Actinomycetota</taxon>
        <taxon>Actinomycetes</taxon>
        <taxon>Mycobacteriales</taxon>
        <taxon>Mycobacteriaceae</taxon>
        <taxon>Mycolicibacterium</taxon>
    </lineage>
</organism>